<dbReference type="AlphaFoldDB" id="A0A834K3B0"/>
<evidence type="ECO:0000313" key="2">
    <source>
        <dbReference type="EMBL" id="KAF7399358.1"/>
    </source>
</evidence>
<feature type="region of interest" description="Disordered" evidence="1">
    <location>
        <begin position="120"/>
        <end position="158"/>
    </location>
</feature>
<feature type="compositionally biased region" description="Basic and acidic residues" evidence="1">
    <location>
        <begin position="147"/>
        <end position="158"/>
    </location>
</feature>
<protein>
    <submittedName>
        <fullName evidence="2">Uncharacterized protein</fullName>
    </submittedName>
</protein>
<name>A0A834K3B0_VESGE</name>
<organism evidence="2 3">
    <name type="scientific">Vespula germanica</name>
    <name type="common">German yellow jacket</name>
    <name type="synonym">Paravespula germanica</name>
    <dbReference type="NCBI Taxonomy" id="30212"/>
    <lineage>
        <taxon>Eukaryota</taxon>
        <taxon>Metazoa</taxon>
        <taxon>Ecdysozoa</taxon>
        <taxon>Arthropoda</taxon>
        <taxon>Hexapoda</taxon>
        <taxon>Insecta</taxon>
        <taxon>Pterygota</taxon>
        <taxon>Neoptera</taxon>
        <taxon>Endopterygota</taxon>
        <taxon>Hymenoptera</taxon>
        <taxon>Apocrita</taxon>
        <taxon>Aculeata</taxon>
        <taxon>Vespoidea</taxon>
        <taxon>Vespidae</taxon>
        <taxon>Vespinae</taxon>
        <taxon>Vespula</taxon>
    </lineage>
</organism>
<reference evidence="2" key="1">
    <citation type="journal article" date="2020" name="G3 (Bethesda)">
        <title>High-Quality Assemblies for Three Invasive Social Wasps from the &lt;i&gt;Vespula&lt;/i&gt; Genus.</title>
        <authorList>
            <person name="Harrop T.W.R."/>
            <person name="Guhlin J."/>
            <person name="McLaughlin G.M."/>
            <person name="Permina E."/>
            <person name="Stockwell P."/>
            <person name="Gilligan J."/>
            <person name="Le Lec M.F."/>
            <person name="Gruber M.A.M."/>
            <person name="Quinn O."/>
            <person name="Lovegrove M."/>
            <person name="Duncan E.J."/>
            <person name="Remnant E.J."/>
            <person name="Van Eeckhoven J."/>
            <person name="Graham B."/>
            <person name="Knapp R.A."/>
            <person name="Langford K.W."/>
            <person name="Kronenberg Z."/>
            <person name="Press M.O."/>
            <person name="Eacker S.M."/>
            <person name="Wilson-Rankin E.E."/>
            <person name="Purcell J."/>
            <person name="Lester P.J."/>
            <person name="Dearden P.K."/>
        </authorList>
    </citation>
    <scope>NUCLEOTIDE SEQUENCE</scope>
    <source>
        <strain evidence="2">Linc-1</strain>
    </source>
</reference>
<proteinExistence type="predicted"/>
<gene>
    <name evidence="2" type="ORF">HZH68_007950</name>
</gene>
<sequence>MITIIEYLALLCKSLSYKLHSNLMSLIKTLTSSSIRYLHILQQYVVTGRPDESINIRARFPSDYFYPLFRTGTRLGPYATNSKRWTTLDRRKGPRRLAWNKQTLDNEPPGRIEEAHQEQFHANHPTARGEEEQWGRRTQHGPSVATERPEAGKGSHWP</sequence>
<evidence type="ECO:0000313" key="3">
    <source>
        <dbReference type="Proteomes" id="UP000617340"/>
    </source>
</evidence>
<evidence type="ECO:0000256" key="1">
    <source>
        <dbReference type="SAM" id="MobiDB-lite"/>
    </source>
</evidence>
<keyword evidence="3" id="KW-1185">Reference proteome</keyword>
<accession>A0A834K3B0</accession>
<comment type="caution">
    <text evidence="2">The sequence shown here is derived from an EMBL/GenBank/DDBJ whole genome shotgun (WGS) entry which is preliminary data.</text>
</comment>
<dbReference type="EMBL" id="JACSDZ010000007">
    <property type="protein sequence ID" value="KAF7399358.1"/>
    <property type="molecule type" value="Genomic_DNA"/>
</dbReference>
<dbReference type="Proteomes" id="UP000617340">
    <property type="component" value="Unassembled WGS sequence"/>
</dbReference>
<feature type="compositionally biased region" description="Basic and acidic residues" evidence="1">
    <location>
        <begin position="120"/>
        <end position="135"/>
    </location>
</feature>